<dbReference type="Proteomes" id="UP001165124">
    <property type="component" value="Unassembled WGS sequence"/>
</dbReference>
<organism evidence="11 12">
    <name type="scientific">Actinomadura rubrobrunea</name>
    <dbReference type="NCBI Taxonomy" id="115335"/>
    <lineage>
        <taxon>Bacteria</taxon>
        <taxon>Bacillati</taxon>
        <taxon>Actinomycetota</taxon>
        <taxon>Actinomycetes</taxon>
        <taxon>Streptosporangiales</taxon>
        <taxon>Thermomonosporaceae</taxon>
        <taxon>Actinomadura</taxon>
    </lineage>
</organism>
<dbReference type="GO" id="GO:0006847">
    <property type="term" value="P:plasma membrane acetate transport"/>
    <property type="evidence" value="ECO:0007669"/>
    <property type="project" value="TreeGrafter"/>
</dbReference>
<feature type="transmembrane region" description="Helical" evidence="10">
    <location>
        <begin position="499"/>
        <end position="521"/>
    </location>
</feature>
<protein>
    <submittedName>
        <fullName evidence="11">Cation acetate symporter</fullName>
    </submittedName>
</protein>
<feature type="transmembrane region" description="Helical" evidence="10">
    <location>
        <begin position="437"/>
        <end position="459"/>
    </location>
</feature>
<keyword evidence="4" id="KW-1003">Cell membrane</keyword>
<keyword evidence="3" id="KW-0813">Transport</keyword>
<feature type="transmembrane region" description="Helical" evidence="10">
    <location>
        <begin position="316"/>
        <end position="340"/>
    </location>
</feature>
<dbReference type="InterPro" id="IPR050277">
    <property type="entry name" value="Sodium:Solute_Symporter"/>
</dbReference>
<feature type="transmembrane region" description="Helical" evidence="10">
    <location>
        <begin position="127"/>
        <end position="144"/>
    </location>
</feature>
<dbReference type="GO" id="GO:0015123">
    <property type="term" value="F:acetate transmembrane transporter activity"/>
    <property type="evidence" value="ECO:0007669"/>
    <property type="project" value="TreeGrafter"/>
</dbReference>
<dbReference type="Pfam" id="PF00474">
    <property type="entry name" value="SSF"/>
    <property type="match status" value="2"/>
</dbReference>
<evidence type="ECO:0000256" key="10">
    <source>
        <dbReference type="SAM" id="Phobius"/>
    </source>
</evidence>
<keyword evidence="5 10" id="KW-0812">Transmembrane</keyword>
<name>A0A9W6PU58_9ACTN</name>
<evidence type="ECO:0000256" key="2">
    <source>
        <dbReference type="ARBA" id="ARBA00006434"/>
    </source>
</evidence>
<feature type="transmembrane region" description="Helical" evidence="10">
    <location>
        <begin position="397"/>
        <end position="430"/>
    </location>
</feature>
<dbReference type="InterPro" id="IPR038377">
    <property type="entry name" value="Na/Glc_symporter_sf"/>
</dbReference>
<comment type="subcellular location">
    <subcellularLocation>
        <location evidence="1">Cell membrane</location>
        <topology evidence="1">Multi-pass membrane protein</topology>
    </subcellularLocation>
</comment>
<dbReference type="PROSITE" id="PS50283">
    <property type="entry name" value="NA_SOLUT_SYMP_3"/>
    <property type="match status" value="1"/>
</dbReference>
<evidence type="ECO:0000256" key="7">
    <source>
        <dbReference type="ARBA" id="ARBA00022989"/>
    </source>
</evidence>
<keyword evidence="12" id="KW-1185">Reference proteome</keyword>
<dbReference type="AlphaFoldDB" id="A0A9W6PU58"/>
<dbReference type="Gene3D" id="1.20.1730.10">
    <property type="entry name" value="Sodium/glucose cotransporter"/>
    <property type="match status" value="1"/>
</dbReference>
<dbReference type="GO" id="GO:0015293">
    <property type="term" value="F:symporter activity"/>
    <property type="evidence" value="ECO:0007669"/>
    <property type="project" value="UniProtKB-KW"/>
</dbReference>
<evidence type="ECO:0000256" key="6">
    <source>
        <dbReference type="ARBA" id="ARBA00022847"/>
    </source>
</evidence>
<gene>
    <name evidence="11" type="ORF">Arub01_12950</name>
</gene>
<evidence type="ECO:0000313" key="11">
    <source>
        <dbReference type="EMBL" id="GLW63051.1"/>
    </source>
</evidence>
<evidence type="ECO:0000256" key="5">
    <source>
        <dbReference type="ARBA" id="ARBA00022692"/>
    </source>
</evidence>
<evidence type="ECO:0000256" key="8">
    <source>
        <dbReference type="ARBA" id="ARBA00023136"/>
    </source>
</evidence>
<feature type="transmembrane region" description="Helical" evidence="10">
    <location>
        <begin position="471"/>
        <end position="492"/>
    </location>
</feature>
<dbReference type="RefSeq" id="WP_067918279.1">
    <property type="nucleotide sequence ID" value="NZ_BSRZ01000002.1"/>
</dbReference>
<keyword evidence="8 10" id="KW-0472">Membrane</keyword>
<evidence type="ECO:0000256" key="1">
    <source>
        <dbReference type="ARBA" id="ARBA00004651"/>
    </source>
</evidence>
<dbReference type="PANTHER" id="PTHR48086:SF6">
    <property type="entry name" value="CATION_ACETATE SYMPORTER ACTP"/>
    <property type="match status" value="1"/>
</dbReference>
<feature type="transmembrane region" description="Helical" evidence="10">
    <location>
        <begin position="352"/>
        <end position="377"/>
    </location>
</feature>
<evidence type="ECO:0000256" key="3">
    <source>
        <dbReference type="ARBA" id="ARBA00022448"/>
    </source>
</evidence>
<keyword evidence="6" id="KW-0769">Symport</keyword>
<evidence type="ECO:0000256" key="4">
    <source>
        <dbReference type="ARBA" id="ARBA00022475"/>
    </source>
</evidence>
<feature type="transmembrane region" description="Helical" evidence="10">
    <location>
        <begin position="194"/>
        <end position="212"/>
    </location>
</feature>
<feature type="transmembrane region" description="Helical" evidence="10">
    <location>
        <begin position="164"/>
        <end position="182"/>
    </location>
</feature>
<proteinExistence type="inferred from homology"/>
<keyword evidence="7 10" id="KW-1133">Transmembrane helix</keyword>
<evidence type="ECO:0000313" key="12">
    <source>
        <dbReference type="Proteomes" id="UP001165124"/>
    </source>
</evidence>
<reference evidence="11" key="1">
    <citation type="submission" date="2023-02" db="EMBL/GenBank/DDBJ databases">
        <title>Actinomadura rubrobrunea NBRC 14622.</title>
        <authorList>
            <person name="Ichikawa N."/>
            <person name="Sato H."/>
            <person name="Tonouchi N."/>
        </authorList>
    </citation>
    <scope>NUCLEOTIDE SEQUENCE</scope>
    <source>
        <strain evidence="11">NBRC 14622</strain>
    </source>
</reference>
<comment type="similarity">
    <text evidence="2 9">Belongs to the sodium:solute symporter (SSF) (TC 2.A.21) family.</text>
</comment>
<feature type="transmembrane region" description="Helical" evidence="10">
    <location>
        <begin position="533"/>
        <end position="554"/>
    </location>
</feature>
<dbReference type="EMBL" id="BSRZ01000002">
    <property type="protein sequence ID" value="GLW63051.1"/>
    <property type="molecule type" value="Genomic_DNA"/>
</dbReference>
<evidence type="ECO:0000256" key="9">
    <source>
        <dbReference type="RuleBase" id="RU362091"/>
    </source>
</evidence>
<dbReference type="InterPro" id="IPR001734">
    <property type="entry name" value="Na/solute_symporter"/>
</dbReference>
<comment type="caution">
    <text evidence="11">The sequence shown here is derived from an EMBL/GenBank/DDBJ whole genome shotgun (WGS) entry which is preliminary data.</text>
</comment>
<feature type="transmembrane region" description="Helical" evidence="10">
    <location>
        <begin position="86"/>
        <end position="107"/>
    </location>
</feature>
<dbReference type="PANTHER" id="PTHR48086">
    <property type="entry name" value="SODIUM/PROLINE SYMPORTER-RELATED"/>
    <property type="match status" value="1"/>
</dbReference>
<sequence>MIASAVAAALTALVVVPGMLAAPARLRGWAAARRRAPAGGAASDFLVASRGVTPLWNAAAISGEYISAAAFLGAAGLLLAYGADMLWLPVGAVAGYVLLLAFVTAPLRRSGAYTISDFAEWRLGSLAVRRLVSVCVCVIGWFYLLPQFQGAGVTLHVLTGAPRWAGWVLVVAVVAALVLSGGMRSITAVQAVQYWVKVCAVAIPAVAVLAVWRLDGPGGVGGGGPPTFPRATVVRVQTAVAVRLPADTEVAVRGRLDGRVHTGQRVRLSQGRHVVAEGAELRFPAGAWVPHAERLPILDDQTWALPFARGHEHPLFVTYSTLLGVLLGTIGLPHILMRFYTDTCGRAARRTAALVPVLLSLFYLFPAVFGALGRFYAPELLLTGDTDAAILMVPQRMLPGTAGALLTGLVAAGAFAAFVSTSCGIVVAIAGTVAQRVLRGGVAAFRLGAVVALAVPLTLVPDVTAIGAARLVTLALTVSACSLCPLLLLGIWWRGLTAFGAGAGLAVGGGLAVAAALTRLFGGPWDGWPGALLAQPAVAIVPLTFAVMVGGSLLTRRRVPRRAAHALARLHLPEEIVNR</sequence>
<accession>A0A9W6PU58</accession>
<dbReference type="GO" id="GO:0005886">
    <property type="term" value="C:plasma membrane"/>
    <property type="evidence" value="ECO:0007669"/>
    <property type="project" value="UniProtKB-SubCell"/>
</dbReference>